<dbReference type="InterPro" id="IPR006577">
    <property type="entry name" value="UAS"/>
</dbReference>
<feature type="region of interest" description="Disordered" evidence="1">
    <location>
        <begin position="206"/>
        <end position="225"/>
    </location>
</feature>
<protein>
    <recommendedName>
        <fullName evidence="2">UBX domain-containing protein</fullName>
    </recommendedName>
</protein>
<proteinExistence type="predicted"/>
<dbReference type="InterPro" id="IPR050730">
    <property type="entry name" value="UBX_domain-protein"/>
</dbReference>
<dbReference type="CDD" id="cd02958">
    <property type="entry name" value="UAS"/>
    <property type="match status" value="1"/>
</dbReference>
<feature type="compositionally biased region" description="Low complexity" evidence="1">
    <location>
        <begin position="206"/>
        <end position="223"/>
    </location>
</feature>
<gene>
    <name evidence="3" type="ORF">B0H63DRAFT_387925</name>
</gene>
<dbReference type="GO" id="GO:0005634">
    <property type="term" value="C:nucleus"/>
    <property type="evidence" value="ECO:0007669"/>
    <property type="project" value="TreeGrafter"/>
</dbReference>
<dbReference type="Pfam" id="PF14555">
    <property type="entry name" value="UBA_4"/>
    <property type="match status" value="1"/>
</dbReference>
<dbReference type="GO" id="GO:0043161">
    <property type="term" value="P:proteasome-mediated ubiquitin-dependent protein catabolic process"/>
    <property type="evidence" value="ECO:0007669"/>
    <property type="project" value="TreeGrafter"/>
</dbReference>
<name>A0AAE0U7F8_9PEZI</name>
<sequence length="557" mass="60654">MSSRGEAAAAADLQQFMQVTDTDEAVARRALGIFSGNIEQALQVWFSDEAFQESLRQGGDDDAATRSPVGAQSSALSAGYVDAQGVIHLDSESESDVDMTGGDSDFDEEAEAAEEAASIARAAQEAEDAAMAARLQEELYGVAGAPVAGSHGGNDEVRAPMARTTETLVGPGGLLSDDGDDAAAAAMMHQIQQLRRRNGKFPITTTTATTTTPAGPSAGPEGPVTSRASHLADLFRPPYELMIREDWDEVRSLGKDEKKWILVNLQDASDFNCQVLNRDIWKDAEIKSLIRECFLFLQYEKSDLAAEQYISFYLPNMAHENPSNYPHVAIIDPRTGEQVKVWSGLPFPSAIDFYGQLVEFLDRYSLEANHKNPVSKAKRPERVVDVDRMTEDEMLQLAMQNSLENGGPSRPDVIDPDELTKATSTDVHSSTDKGKGRAVTPEELMDTEDTPAANPARAAFLAIPSDRPHVEPAANPASTTRLQVRFPPSRFIRRFNLDDPVSRIYEWLKAEPIPGKEGVLFELTTVPAGVNLLDLLTQSIKDAGLANGTVMIEFVEE</sequence>
<reference evidence="3" key="1">
    <citation type="journal article" date="2023" name="Mol. Phylogenet. Evol.">
        <title>Genome-scale phylogeny and comparative genomics of the fungal order Sordariales.</title>
        <authorList>
            <person name="Hensen N."/>
            <person name="Bonometti L."/>
            <person name="Westerberg I."/>
            <person name="Brannstrom I.O."/>
            <person name="Guillou S."/>
            <person name="Cros-Aarteil S."/>
            <person name="Calhoun S."/>
            <person name="Haridas S."/>
            <person name="Kuo A."/>
            <person name="Mondo S."/>
            <person name="Pangilinan J."/>
            <person name="Riley R."/>
            <person name="LaButti K."/>
            <person name="Andreopoulos B."/>
            <person name="Lipzen A."/>
            <person name="Chen C."/>
            <person name="Yan M."/>
            <person name="Daum C."/>
            <person name="Ng V."/>
            <person name="Clum A."/>
            <person name="Steindorff A."/>
            <person name="Ohm R.A."/>
            <person name="Martin F."/>
            <person name="Silar P."/>
            <person name="Natvig D.O."/>
            <person name="Lalanne C."/>
            <person name="Gautier V."/>
            <person name="Ament-Velasquez S.L."/>
            <person name="Kruys A."/>
            <person name="Hutchinson M.I."/>
            <person name="Powell A.J."/>
            <person name="Barry K."/>
            <person name="Miller A.N."/>
            <person name="Grigoriev I.V."/>
            <person name="Debuchy R."/>
            <person name="Gladieux P."/>
            <person name="Hiltunen Thoren M."/>
            <person name="Johannesson H."/>
        </authorList>
    </citation>
    <scope>NUCLEOTIDE SEQUENCE</scope>
    <source>
        <strain evidence="3">CBS 232.78</strain>
    </source>
</reference>
<dbReference type="SUPFAM" id="SSF54236">
    <property type="entry name" value="Ubiquitin-like"/>
    <property type="match status" value="1"/>
</dbReference>
<evidence type="ECO:0000259" key="2">
    <source>
        <dbReference type="PROSITE" id="PS50033"/>
    </source>
</evidence>
<feature type="domain" description="UBX" evidence="2">
    <location>
        <begin position="475"/>
        <end position="553"/>
    </location>
</feature>
<dbReference type="Proteomes" id="UP001285441">
    <property type="component" value="Unassembled WGS sequence"/>
</dbReference>
<dbReference type="EMBL" id="JAULSW010000001">
    <property type="protein sequence ID" value="KAK3393370.1"/>
    <property type="molecule type" value="Genomic_DNA"/>
</dbReference>
<dbReference type="InterPro" id="IPR036249">
    <property type="entry name" value="Thioredoxin-like_sf"/>
</dbReference>
<evidence type="ECO:0000256" key="1">
    <source>
        <dbReference type="SAM" id="MobiDB-lite"/>
    </source>
</evidence>
<evidence type="ECO:0000313" key="4">
    <source>
        <dbReference type="Proteomes" id="UP001285441"/>
    </source>
</evidence>
<dbReference type="Gene3D" id="3.10.20.90">
    <property type="entry name" value="Phosphatidylinositol 3-kinase Catalytic Subunit, Chain A, domain 1"/>
    <property type="match status" value="1"/>
</dbReference>
<evidence type="ECO:0000313" key="3">
    <source>
        <dbReference type="EMBL" id="KAK3393370.1"/>
    </source>
</evidence>
<dbReference type="SUPFAM" id="SSF52833">
    <property type="entry name" value="Thioredoxin-like"/>
    <property type="match status" value="1"/>
</dbReference>
<dbReference type="PANTHER" id="PTHR23322">
    <property type="entry name" value="FAS-ASSOCIATED PROTEIN"/>
    <property type="match status" value="1"/>
</dbReference>
<dbReference type="Pfam" id="PF13899">
    <property type="entry name" value="Thioredoxin_7"/>
    <property type="match status" value="1"/>
</dbReference>
<dbReference type="InterPro" id="IPR001012">
    <property type="entry name" value="UBX_dom"/>
</dbReference>
<comment type="caution">
    <text evidence="3">The sequence shown here is derived from an EMBL/GenBank/DDBJ whole genome shotgun (WGS) entry which is preliminary data.</text>
</comment>
<dbReference type="GO" id="GO:0043130">
    <property type="term" value="F:ubiquitin binding"/>
    <property type="evidence" value="ECO:0007669"/>
    <property type="project" value="TreeGrafter"/>
</dbReference>
<dbReference type="Gene3D" id="3.40.30.10">
    <property type="entry name" value="Glutaredoxin"/>
    <property type="match status" value="1"/>
</dbReference>
<dbReference type="SMART" id="SM00594">
    <property type="entry name" value="UAS"/>
    <property type="match status" value="1"/>
</dbReference>
<feature type="region of interest" description="Disordered" evidence="1">
    <location>
        <begin position="90"/>
        <end position="117"/>
    </location>
</feature>
<organism evidence="3 4">
    <name type="scientific">Podospora didyma</name>
    <dbReference type="NCBI Taxonomy" id="330526"/>
    <lineage>
        <taxon>Eukaryota</taxon>
        <taxon>Fungi</taxon>
        <taxon>Dikarya</taxon>
        <taxon>Ascomycota</taxon>
        <taxon>Pezizomycotina</taxon>
        <taxon>Sordariomycetes</taxon>
        <taxon>Sordariomycetidae</taxon>
        <taxon>Sordariales</taxon>
        <taxon>Podosporaceae</taxon>
        <taxon>Podospora</taxon>
    </lineage>
</organism>
<dbReference type="AlphaFoldDB" id="A0AAE0U7F8"/>
<dbReference type="Pfam" id="PF00789">
    <property type="entry name" value="UBX"/>
    <property type="match status" value="1"/>
</dbReference>
<dbReference type="PANTHER" id="PTHR23322:SF6">
    <property type="entry name" value="UBX DOMAIN-CONTAINING PROTEIN 7"/>
    <property type="match status" value="1"/>
</dbReference>
<accession>A0AAE0U7F8</accession>
<dbReference type="InterPro" id="IPR029071">
    <property type="entry name" value="Ubiquitin-like_domsf"/>
</dbReference>
<feature type="region of interest" description="Disordered" evidence="1">
    <location>
        <begin position="401"/>
        <end position="449"/>
    </location>
</feature>
<dbReference type="PROSITE" id="PS50033">
    <property type="entry name" value="UBX"/>
    <property type="match status" value="1"/>
</dbReference>
<dbReference type="CDD" id="cd01767">
    <property type="entry name" value="UBX"/>
    <property type="match status" value="1"/>
</dbReference>
<keyword evidence="4" id="KW-1185">Reference proteome</keyword>
<reference evidence="3" key="2">
    <citation type="submission" date="2023-06" db="EMBL/GenBank/DDBJ databases">
        <authorList>
            <consortium name="Lawrence Berkeley National Laboratory"/>
            <person name="Haridas S."/>
            <person name="Hensen N."/>
            <person name="Bonometti L."/>
            <person name="Westerberg I."/>
            <person name="Brannstrom I.O."/>
            <person name="Guillou S."/>
            <person name="Cros-Aarteil S."/>
            <person name="Calhoun S."/>
            <person name="Kuo A."/>
            <person name="Mondo S."/>
            <person name="Pangilinan J."/>
            <person name="Riley R."/>
            <person name="LaButti K."/>
            <person name="Andreopoulos B."/>
            <person name="Lipzen A."/>
            <person name="Chen C."/>
            <person name="Yanf M."/>
            <person name="Daum C."/>
            <person name="Ng V."/>
            <person name="Clum A."/>
            <person name="Steindorff A."/>
            <person name="Ohm R."/>
            <person name="Martin F."/>
            <person name="Silar P."/>
            <person name="Natvig D."/>
            <person name="Lalanne C."/>
            <person name="Gautier V."/>
            <person name="Ament-velasquez S.L."/>
            <person name="Kruys A."/>
            <person name="Hutchinson M.I."/>
            <person name="Powell A.J."/>
            <person name="Barry K."/>
            <person name="Miller A.N."/>
            <person name="Grigoriev I.V."/>
            <person name="Debuchy R."/>
            <person name="Gladieux P."/>
            <person name="Thoren M.H."/>
            <person name="Johannesson H."/>
        </authorList>
    </citation>
    <scope>NUCLEOTIDE SEQUENCE</scope>
    <source>
        <strain evidence="3">CBS 232.78</strain>
    </source>
</reference>
<feature type="compositionally biased region" description="Acidic residues" evidence="1">
    <location>
        <begin position="104"/>
        <end position="114"/>
    </location>
</feature>